<evidence type="ECO:0000313" key="6">
    <source>
        <dbReference type="Proteomes" id="UP001249240"/>
    </source>
</evidence>
<dbReference type="SUPFAM" id="SSF51338">
    <property type="entry name" value="Composite domain of metallo-dependent hydrolases"/>
    <property type="match status" value="1"/>
</dbReference>
<reference evidence="4" key="1">
    <citation type="submission" date="2023-03" db="EMBL/GenBank/DDBJ databases">
        <authorList>
            <person name="Shen W."/>
            <person name="Cai J."/>
        </authorList>
    </citation>
    <scope>NUCLEOTIDE SEQUENCE</scope>
    <source>
        <strain evidence="4">B646-2</strain>
        <strain evidence="5">Y15</strain>
    </source>
</reference>
<dbReference type="Proteomes" id="UP001249240">
    <property type="component" value="Unassembled WGS sequence"/>
</dbReference>
<feature type="binding site" evidence="1">
    <location>
        <position position="269"/>
    </location>
    <ligand>
        <name>Zn(2+)</name>
        <dbReference type="ChEBI" id="CHEBI:29105"/>
        <label>1</label>
    </ligand>
</feature>
<name>A0AAW8SVD3_9ENTE</name>
<gene>
    <name evidence="5" type="ORF">P7D69_01845</name>
    <name evidence="4" type="ORF">P7D78_06310</name>
</gene>
<dbReference type="RefSeq" id="WP_010746111.1">
    <property type="nucleotide sequence ID" value="NZ_BAAAXM010000044.1"/>
</dbReference>
<feature type="binding site" evidence="1">
    <location>
        <position position="208"/>
    </location>
    <ligand>
        <name>Zn(2+)</name>
        <dbReference type="ChEBI" id="CHEBI:29105"/>
        <label>2</label>
    </ligand>
</feature>
<dbReference type="Gene3D" id="3.20.20.140">
    <property type="entry name" value="Metal-dependent hydrolases"/>
    <property type="match status" value="1"/>
</dbReference>
<keyword evidence="1" id="KW-0479">Metal-binding</keyword>
<keyword evidence="1" id="KW-0862">Zinc</keyword>
<evidence type="ECO:0000313" key="4">
    <source>
        <dbReference type="EMBL" id="MDT2537729.1"/>
    </source>
</evidence>
<dbReference type="GO" id="GO:0004151">
    <property type="term" value="F:dihydroorotase activity"/>
    <property type="evidence" value="ECO:0007669"/>
    <property type="project" value="UniProtKB-EC"/>
</dbReference>
<feature type="modified residue" description="N6-carboxylysine" evidence="2">
    <location>
        <position position="151"/>
    </location>
</feature>
<dbReference type="PIRSF" id="PIRSF039004">
    <property type="entry name" value="ADE_EF_0837"/>
    <property type="match status" value="1"/>
</dbReference>
<dbReference type="InterPro" id="IPR047601">
    <property type="entry name" value="EF_0837-like"/>
</dbReference>
<dbReference type="EMBL" id="JARPXM010000004">
    <property type="protein sequence ID" value="MDT2537729.1"/>
    <property type="molecule type" value="Genomic_DNA"/>
</dbReference>
<dbReference type="EMBL" id="JARPXL010000001">
    <property type="protein sequence ID" value="MDT2543088.1"/>
    <property type="molecule type" value="Genomic_DNA"/>
</dbReference>
<feature type="binding site" description="via carbamate group" evidence="1">
    <location>
        <position position="151"/>
    </location>
    <ligand>
        <name>Zn(2+)</name>
        <dbReference type="ChEBI" id="CHEBI:29105"/>
        <label>2</label>
    </ligand>
</feature>
<dbReference type="Proteomes" id="UP001254770">
    <property type="component" value="Unassembled WGS sequence"/>
</dbReference>
<feature type="binding site" evidence="1">
    <location>
        <position position="59"/>
    </location>
    <ligand>
        <name>Zn(2+)</name>
        <dbReference type="ChEBI" id="CHEBI:29105"/>
        <label>1</label>
    </ligand>
</feature>
<evidence type="ECO:0000256" key="3">
    <source>
        <dbReference type="PIRSR" id="PIRSR039004-3"/>
    </source>
</evidence>
<proteinExistence type="predicted"/>
<dbReference type="NCBIfam" id="TIGR03583">
    <property type="entry name" value="EF_0837"/>
    <property type="match status" value="1"/>
</dbReference>
<accession>A0AAW8SVD3</accession>
<dbReference type="GO" id="GO:0046872">
    <property type="term" value="F:metal ion binding"/>
    <property type="evidence" value="ECO:0007669"/>
    <property type="project" value="UniProtKB-KW"/>
</dbReference>
<evidence type="ECO:0000256" key="1">
    <source>
        <dbReference type="PIRSR" id="PIRSR039004-1"/>
    </source>
</evidence>
<dbReference type="SUPFAM" id="SSF51556">
    <property type="entry name" value="Metallo-dependent hydrolases"/>
    <property type="match status" value="1"/>
</dbReference>
<dbReference type="AlphaFoldDB" id="A0AAW8SVD3"/>
<feature type="binding site" description="via carbamate group" evidence="1">
    <location>
        <position position="151"/>
    </location>
    <ligand>
        <name>Zn(2+)</name>
        <dbReference type="ChEBI" id="CHEBI:29105"/>
        <label>1</label>
    </ligand>
</feature>
<evidence type="ECO:0000256" key="2">
    <source>
        <dbReference type="PIRSR" id="PIRSR039004-2"/>
    </source>
</evidence>
<dbReference type="Pfam" id="PF22647">
    <property type="entry name" value="EF_0837-like_N"/>
    <property type="match status" value="1"/>
</dbReference>
<organism evidence="4 6">
    <name type="scientific">Enterococcus raffinosus</name>
    <dbReference type="NCBI Taxonomy" id="71452"/>
    <lineage>
        <taxon>Bacteria</taxon>
        <taxon>Bacillati</taxon>
        <taxon>Bacillota</taxon>
        <taxon>Bacilli</taxon>
        <taxon>Lactobacillales</taxon>
        <taxon>Enterococcaceae</taxon>
        <taxon>Enterococcus</taxon>
    </lineage>
</organism>
<dbReference type="GO" id="GO:0019213">
    <property type="term" value="F:deacetylase activity"/>
    <property type="evidence" value="ECO:0007669"/>
    <property type="project" value="InterPro"/>
</dbReference>
<dbReference type="Gene3D" id="2.30.40.10">
    <property type="entry name" value="Urease, subunit C, domain 1"/>
    <property type="match status" value="1"/>
</dbReference>
<comment type="caution">
    <text evidence="4">The sequence shown here is derived from an EMBL/GenBank/DDBJ whole genome shotgun (WGS) entry which is preliminary data.</text>
</comment>
<protein>
    <submittedName>
        <fullName evidence="4">Amidohydrolase/deacetylase family metallohydrolase</fullName>
        <ecNumber evidence="4">3.5.2.3</ecNumber>
    </submittedName>
</protein>
<sequence length="368" mass="40873">MLDLVVRNAKTIDGQKFDLGISDEKIVEIADKITNKSQNELALTDDQYLSPGWIDDHVHCYEKMTLYYDYPDEVGVNRGVTTVIDAGTTGAENIGNFCELVKKAKTNVYALLNISKWGIVEQDELADLTKVQHNAVRDAIEKYPEFIVGLKARMSKTVIGSSGIEPLRLAKEFQSEYGGLPLMVHVGSAPPELSEIMDLMDSGDVLTHCFNGKENGILDRTTHKIKDFVWEGYKKGIVFDIGHGTDSFNFEVAKQALNEGMISSSISSDIYVRNRQNGPVYDLATTMEKLFIVGYSWEEIIKQVTEAPAKNFYLKGKGKLAVGFDADITIFTLKDSEKEVTDSNGNTCTVKQEIIPVKTIIGGQVYDN</sequence>
<feature type="binding site" evidence="1">
    <location>
        <position position="185"/>
    </location>
    <ligand>
        <name>Zn(2+)</name>
        <dbReference type="ChEBI" id="CHEBI:29105"/>
        <label>2</label>
    </ligand>
</feature>
<dbReference type="EC" id="3.5.2.3" evidence="4"/>
<dbReference type="InterPro" id="IPR032466">
    <property type="entry name" value="Metal_Hydrolase"/>
</dbReference>
<feature type="binding site" evidence="1">
    <location>
        <position position="57"/>
    </location>
    <ligand>
        <name>Zn(2+)</name>
        <dbReference type="ChEBI" id="CHEBI:29105"/>
        <label>1</label>
    </ligand>
</feature>
<evidence type="ECO:0000313" key="5">
    <source>
        <dbReference type="EMBL" id="MDT2543088.1"/>
    </source>
</evidence>
<feature type="site" description="Transition state stabilizer" evidence="3">
    <location>
        <position position="153"/>
    </location>
</feature>
<dbReference type="InterPro" id="IPR011059">
    <property type="entry name" value="Metal-dep_hydrolase_composite"/>
</dbReference>
<dbReference type="NCBIfam" id="NF006689">
    <property type="entry name" value="PRK09237.1"/>
    <property type="match status" value="1"/>
</dbReference>
<dbReference type="PANTHER" id="PTHR42717:SF1">
    <property type="entry name" value="IMIDAZOLONEPROPIONASE AND RELATED AMIDOHYDROLASES"/>
    <property type="match status" value="1"/>
</dbReference>
<keyword evidence="4" id="KW-0378">Hydrolase</keyword>
<dbReference type="InterPro" id="IPR020043">
    <property type="entry name" value="Deacetylase_Atu3266-like"/>
</dbReference>
<dbReference type="PANTHER" id="PTHR42717">
    <property type="entry name" value="DIHYDROOROTASE-RELATED"/>
    <property type="match status" value="1"/>
</dbReference>